<reference evidence="4" key="1">
    <citation type="submission" date="2014-12" db="EMBL/GenBank/DDBJ databases">
        <authorList>
            <person name="Smet A."/>
        </authorList>
    </citation>
    <scope>NUCLEOTIDE SEQUENCE [LARGE SCALE GENOMIC DNA]</scope>
</reference>
<dbReference type="InterPro" id="IPR003680">
    <property type="entry name" value="Flavodoxin_fold"/>
</dbReference>
<dbReference type="EMBL" id="CDMK01000001">
    <property type="protein sequence ID" value="CRI34334.1"/>
    <property type="molecule type" value="Genomic_DNA"/>
</dbReference>
<accession>A0A0K2XU92</accession>
<evidence type="ECO:0000256" key="1">
    <source>
        <dbReference type="ARBA" id="ARBA00023002"/>
    </source>
</evidence>
<organism evidence="3 4">
    <name type="scientific">Helicobacter heilmannii</name>
    <dbReference type="NCBI Taxonomy" id="35817"/>
    <lineage>
        <taxon>Bacteria</taxon>
        <taxon>Pseudomonadati</taxon>
        <taxon>Campylobacterota</taxon>
        <taxon>Epsilonproteobacteria</taxon>
        <taxon>Campylobacterales</taxon>
        <taxon>Helicobacteraceae</taxon>
        <taxon>Helicobacter</taxon>
    </lineage>
</organism>
<dbReference type="GO" id="GO:0009055">
    <property type="term" value="F:electron transfer activity"/>
    <property type="evidence" value="ECO:0007669"/>
    <property type="project" value="TreeGrafter"/>
</dbReference>
<dbReference type="PANTHER" id="PTHR47307">
    <property type="entry name" value="GLUTATHIONE-REGULATED POTASSIUM-EFFLUX SYSTEM ANCILLARY PROTEIN KEFG"/>
    <property type="match status" value="1"/>
</dbReference>
<name>A0A0K2XU92_HELHE</name>
<gene>
    <name evidence="3" type="ORF">HHE01_11800</name>
</gene>
<dbReference type="Gene3D" id="3.40.50.360">
    <property type="match status" value="1"/>
</dbReference>
<feature type="domain" description="Flavodoxin-like fold" evidence="2">
    <location>
        <begin position="1"/>
        <end position="82"/>
    </location>
</feature>
<dbReference type="GO" id="GO:0003955">
    <property type="term" value="F:NAD(P)H dehydrogenase (quinone) activity"/>
    <property type="evidence" value="ECO:0007669"/>
    <property type="project" value="TreeGrafter"/>
</dbReference>
<protein>
    <submittedName>
        <fullName evidence="3">Putative NAD(P)H oxidoreductase</fullName>
    </submittedName>
</protein>
<dbReference type="Proteomes" id="UP000046090">
    <property type="component" value="Unassembled WGS sequence"/>
</dbReference>
<dbReference type="AlphaFoldDB" id="A0A0K2XU92"/>
<evidence type="ECO:0000313" key="3">
    <source>
        <dbReference type="EMBL" id="CRI34334.1"/>
    </source>
</evidence>
<dbReference type="GO" id="GO:0010181">
    <property type="term" value="F:FMN binding"/>
    <property type="evidence" value="ECO:0007669"/>
    <property type="project" value="TreeGrafter"/>
</dbReference>
<keyword evidence="4" id="KW-1185">Reference proteome</keyword>
<dbReference type="InterPro" id="IPR029039">
    <property type="entry name" value="Flavoprotein-like_sf"/>
</dbReference>
<dbReference type="GeneID" id="76196900"/>
<dbReference type="RefSeq" id="WP_015106428.1">
    <property type="nucleotide sequence ID" value="NZ_AP026684.1"/>
</dbReference>
<proteinExistence type="predicted"/>
<sequence length="83" mass="9553">MATLVVSAHPDLQTSRINKALKESIEHKGVVFSKLYQQYSDFKIDITAEQQLLTQATHIVFSFPIFWYSCSPLFKKYLDNVLA</sequence>
<keyword evidence="1" id="KW-0560">Oxidoreductase</keyword>
<dbReference type="PANTHER" id="PTHR47307:SF1">
    <property type="entry name" value="GLUTATHIONE-REGULATED POTASSIUM-EFFLUX SYSTEM ANCILLARY PROTEIN KEFG"/>
    <property type="match status" value="1"/>
</dbReference>
<evidence type="ECO:0000259" key="2">
    <source>
        <dbReference type="Pfam" id="PF02525"/>
    </source>
</evidence>
<dbReference type="InterPro" id="IPR046980">
    <property type="entry name" value="KefG/KefF"/>
</dbReference>
<dbReference type="SUPFAM" id="SSF52218">
    <property type="entry name" value="Flavoproteins"/>
    <property type="match status" value="1"/>
</dbReference>
<evidence type="ECO:0000313" key="4">
    <source>
        <dbReference type="Proteomes" id="UP000046090"/>
    </source>
</evidence>
<dbReference type="Pfam" id="PF02525">
    <property type="entry name" value="Flavodoxin_2"/>
    <property type="match status" value="1"/>
</dbReference>